<sequence length="110" mass="11838">MTLPWLVDQLGSGGYRQRPARREDSEKDAMGVVSLDGEFIFSMQTKVGALETDPSLMKAGQEADLAPCATVIPAKPGRSSFNSAGFQRDVADALQSSQADALALIRFGRY</sequence>
<dbReference type="EMBL" id="LSRX01001174">
    <property type="protein sequence ID" value="OLP82679.1"/>
    <property type="molecule type" value="Genomic_DNA"/>
</dbReference>
<comment type="caution">
    <text evidence="2">The sequence shown here is derived from an EMBL/GenBank/DDBJ whole genome shotgun (WGS) entry which is preliminary data.</text>
</comment>
<gene>
    <name evidence="2" type="ORF">AK812_SmicGene36647</name>
</gene>
<dbReference type="OrthoDB" id="421071at2759"/>
<dbReference type="Proteomes" id="UP000186817">
    <property type="component" value="Unassembled WGS sequence"/>
</dbReference>
<organism evidence="2 3">
    <name type="scientific">Symbiodinium microadriaticum</name>
    <name type="common">Dinoflagellate</name>
    <name type="synonym">Zooxanthella microadriatica</name>
    <dbReference type="NCBI Taxonomy" id="2951"/>
    <lineage>
        <taxon>Eukaryota</taxon>
        <taxon>Sar</taxon>
        <taxon>Alveolata</taxon>
        <taxon>Dinophyceae</taxon>
        <taxon>Suessiales</taxon>
        <taxon>Symbiodiniaceae</taxon>
        <taxon>Symbiodinium</taxon>
    </lineage>
</organism>
<feature type="region of interest" description="Disordered" evidence="1">
    <location>
        <begin position="1"/>
        <end position="28"/>
    </location>
</feature>
<name>A0A1Q9CIB4_SYMMI</name>
<evidence type="ECO:0000313" key="2">
    <source>
        <dbReference type="EMBL" id="OLP82679.1"/>
    </source>
</evidence>
<reference evidence="2 3" key="1">
    <citation type="submission" date="2016-02" db="EMBL/GenBank/DDBJ databases">
        <title>Genome analysis of coral dinoflagellate symbionts highlights evolutionary adaptations to a symbiotic lifestyle.</title>
        <authorList>
            <person name="Aranda M."/>
            <person name="Li Y."/>
            <person name="Liew Y.J."/>
            <person name="Baumgarten S."/>
            <person name="Simakov O."/>
            <person name="Wilson M."/>
            <person name="Piel J."/>
            <person name="Ashoor H."/>
            <person name="Bougouffa S."/>
            <person name="Bajic V.B."/>
            <person name="Ryu T."/>
            <person name="Ravasi T."/>
            <person name="Bayer T."/>
            <person name="Micklem G."/>
            <person name="Kim H."/>
            <person name="Bhak J."/>
            <person name="Lajeunesse T.C."/>
            <person name="Voolstra C.R."/>
        </authorList>
    </citation>
    <scope>NUCLEOTIDE SEQUENCE [LARGE SCALE GENOMIC DNA]</scope>
    <source>
        <strain evidence="2 3">CCMP2467</strain>
    </source>
</reference>
<accession>A0A1Q9CIB4</accession>
<protein>
    <submittedName>
        <fullName evidence="2">Uncharacterized protein</fullName>
    </submittedName>
</protein>
<evidence type="ECO:0000313" key="3">
    <source>
        <dbReference type="Proteomes" id="UP000186817"/>
    </source>
</evidence>
<evidence type="ECO:0000256" key="1">
    <source>
        <dbReference type="SAM" id="MobiDB-lite"/>
    </source>
</evidence>
<keyword evidence="3" id="KW-1185">Reference proteome</keyword>
<proteinExistence type="predicted"/>
<dbReference type="AlphaFoldDB" id="A0A1Q9CIB4"/>